<dbReference type="InterPro" id="IPR051331">
    <property type="entry name" value="Chorismate_mutase-related"/>
</dbReference>
<dbReference type="PROSITE" id="PS51168">
    <property type="entry name" value="CHORISMATE_MUT_2"/>
    <property type="match status" value="1"/>
</dbReference>
<dbReference type="GO" id="GO:0004106">
    <property type="term" value="F:chorismate mutase activity"/>
    <property type="evidence" value="ECO:0007669"/>
    <property type="project" value="UniProtKB-EC"/>
</dbReference>
<dbReference type="InterPro" id="IPR036263">
    <property type="entry name" value="Chorismate_II_sf"/>
</dbReference>
<dbReference type="AlphaFoldDB" id="A0A259U3Q6"/>
<keyword evidence="6" id="KW-1185">Reference proteome</keyword>
<dbReference type="GO" id="GO:0009697">
    <property type="term" value="P:salicylic acid biosynthetic process"/>
    <property type="evidence" value="ECO:0007669"/>
    <property type="project" value="TreeGrafter"/>
</dbReference>
<dbReference type="InterPro" id="IPR036979">
    <property type="entry name" value="CM_dom_sf"/>
</dbReference>
<evidence type="ECO:0000256" key="1">
    <source>
        <dbReference type="ARBA" id="ARBA00012404"/>
    </source>
</evidence>
<sequence length="107" mass="11855">MEADARALGPWRDRIDAIDRAISTLLNERMRCAHAIGEIKRLLDVPVYAPRREEDVLRNASSVAGPLPEAVVRRLFERIIDETRTLEREASQASGAAPSHAAPDTRG</sequence>
<protein>
    <recommendedName>
        <fullName evidence="1">chorismate mutase</fullName>
        <ecNumber evidence="1">5.4.99.5</ecNumber>
    </recommendedName>
</protein>
<feature type="region of interest" description="Disordered" evidence="3">
    <location>
        <begin position="87"/>
        <end position="107"/>
    </location>
</feature>
<dbReference type="InParanoid" id="A0A259U3Q6"/>
<dbReference type="Proteomes" id="UP000216446">
    <property type="component" value="Unassembled WGS sequence"/>
</dbReference>
<dbReference type="InterPro" id="IPR002701">
    <property type="entry name" value="CM_II_prokaryot"/>
</dbReference>
<proteinExistence type="predicted"/>
<dbReference type="GO" id="GO:0046417">
    <property type="term" value="P:chorismate metabolic process"/>
    <property type="evidence" value="ECO:0007669"/>
    <property type="project" value="InterPro"/>
</dbReference>
<feature type="domain" description="Chorismate mutase" evidence="4">
    <location>
        <begin position="2"/>
        <end position="91"/>
    </location>
</feature>
<dbReference type="PANTHER" id="PTHR38041">
    <property type="entry name" value="CHORISMATE MUTASE"/>
    <property type="match status" value="1"/>
</dbReference>
<reference evidence="5 6" key="1">
    <citation type="submission" date="2016-11" db="EMBL/GenBank/DDBJ databases">
        <title>Study of marine rhodopsin-containing bacteria.</title>
        <authorList>
            <person name="Yoshizawa S."/>
            <person name="Kumagai Y."/>
            <person name="Kogure K."/>
        </authorList>
    </citation>
    <scope>NUCLEOTIDE SEQUENCE [LARGE SCALE GENOMIC DNA]</scope>
    <source>
        <strain evidence="5 6">SG-29</strain>
    </source>
</reference>
<evidence type="ECO:0000313" key="6">
    <source>
        <dbReference type="Proteomes" id="UP000216446"/>
    </source>
</evidence>
<dbReference type="Gene3D" id="1.20.59.10">
    <property type="entry name" value="Chorismate mutase"/>
    <property type="match status" value="1"/>
</dbReference>
<evidence type="ECO:0000256" key="3">
    <source>
        <dbReference type="SAM" id="MobiDB-lite"/>
    </source>
</evidence>
<gene>
    <name evidence="5" type="ORF">BSZ36_08160</name>
</gene>
<dbReference type="Pfam" id="PF01817">
    <property type="entry name" value="CM_2"/>
    <property type="match status" value="1"/>
</dbReference>
<accession>A0A259U3Q6</accession>
<dbReference type="SUPFAM" id="SSF48600">
    <property type="entry name" value="Chorismate mutase II"/>
    <property type="match status" value="1"/>
</dbReference>
<evidence type="ECO:0000256" key="2">
    <source>
        <dbReference type="ARBA" id="ARBA00023235"/>
    </source>
</evidence>
<organism evidence="5 6">
    <name type="scientific">Rubricoccus marinus</name>
    <dbReference type="NCBI Taxonomy" id="716817"/>
    <lineage>
        <taxon>Bacteria</taxon>
        <taxon>Pseudomonadati</taxon>
        <taxon>Rhodothermota</taxon>
        <taxon>Rhodothermia</taxon>
        <taxon>Rhodothermales</taxon>
        <taxon>Rubricoccaceae</taxon>
        <taxon>Rubricoccus</taxon>
    </lineage>
</organism>
<dbReference type="EC" id="5.4.99.5" evidence="1"/>
<dbReference type="EMBL" id="MQWB01000001">
    <property type="protein sequence ID" value="OZC04653.1"/>
    <property type="molecule type" value="Genomic_DNA"/>
</dbReference>
<evidence type="ECO:0000313" key="5">
    <source>
        <dbReference type="EMBL" id="OZC04653.1"/>
    </source>
</evidence>
<keyword evidence="2" id="KW-0413">Isomerase</keyword>
<comment type="caution">
    <text evidence="5">The sequence shown here is derived from an EMBL/GenBank/DDBJ whole genome shotgun (WGS) entry which is preliminary data.</text>
</comment>
<evidence type="ECO:0000259" key="4">
    <source>
        <dbReference type="PROSITE" id="PS51168"/>
    </source>
</evidence>
<name>A0A259U3Q6_9BACT</name>
<dbReference type="PANTHER" id="PTHR38041:SF1">
    <property type="entry name" value="CHORISMATE MUTASE"/>
    <property type="match status" value="1"/>
</dbReference>
<dbReference type="SMART" id="SM00830">
    <property type="entry name" value="CM_2"/>
    <property type="match status" value="1"/>
</dbReference>